<dbReference type="GO" id="GO:0006260">
    <property type="term" value="P:DNA replication"/>
    <property type="evidence" value="ECO:0007669"/>
    <property type="project" value="UniProtKB-KW"/>
</dbReference>
<evidence type="ECO:0000256" key="2">
    <source>
        <dbReference type="ARBA" id="ARBA00004123"/>
    </source>
</evidence>
<name>T2M476_HYDVU</name>
<dbReference type="InterPro" id="IPR036775">
    <property type="entry name" value="DNA_pol_Y-fam_lit_finger_sf"/>
</dbReference>
<keyword evidence="12" id="KW-0863">Zinc-finger</keyword>
<evidence type="ECO:0000256" key="6">
    <source>
        <dbReference type="ARBA" id="ARBA00022457"/>
    </source>
</evidence>
<dbReference type="InterPro" id="IPR043502">
    <property type="entry name" value="DNA/RNA_pol_sf"/>
</dbReference>
<evidence type="ECO:0000256" key="18">
    <source>
        <dbReference type="ARBA" id="ARBA00023242"/>
    </source>
</evidence>
<dbReference type="SUPFAM" id="SSF56672">
    <property type="entry name" value="DNA/RNA polymerases"/>
    <property type="match status" value="1"/>
</dbReference>
<dbReference type="Gene3D" id="1.10.150.810">
    <property type="match status" value="2"/>
</dbReference>
<evidence type="ECO:0000256" key="19">
    <source>
        <dbReference type="ARBA" id="ARBA00049244"/>
    </source>
</evidence>
<feature type="domain" description="UmuC" evidence="21">
    <location>
        <begin position="411"/>
        <end position="600"/>
    </location>
</feature>
<dbReference type="Gene3D" id="3.30.1490.100">
    <property type="entry name" value="DNA polymerase, Y-family, little finger domain"/>
    <property type="match status" value="1"/>
</dbReference>
<dbReference type="NCBIfam" id="NF002677">
    <property type="entry name" value="PRK02406.1"/>
    <property type="match status" value="1"/>
</dbReference>
<keyword evidence="14" id="KW-0460">Magnesium</keyword>
<comment type="similarity">
    <text evidence="3">Belongs to the DNA polymerase type-Y family.</text>
</comment>
<evidence type="ECO:0000256" key="12">
    <source>
        <dbReference type="ARBA" id="ARBA00022771"/>
    </source>
</evidence>
<evidence type="ECO:0000256" key="5">
    <source>
        <dbReference type="ARBA" id="ARBA00016178"/>
    </source>
</evidence>
<organism evidence="22">
    <name type="scientific">Hydra vulgaris</name>
    <name type="common">Hydra</name>
    <name type="synonym">Hydra attenuata</name>
    <dbReference type="NCBI Taxonomy" id="6087"/>
    <lineage>
        <taxon>Eukaryota</taxon>
        <taxon>Metazoa</taxon>
        <taxon>Cnidaria</taxon>
        <taxon>Hydrozoa</taxon>
        <taxon>Hydroidolina</taxon>
        <taxon>Anthoathecata</taxon>
        <taxon>Aplanulata</taxon>
        <taxon>Hydridae</taxon>
        <taxon>Hydra</taxon>
    </lineage>
</organism>
<evidence type="ECO:0000256" key="4">
    <source>
        <dbReference type="ARBA" id="ARBA00012417"/>
    </source>
</evidence>
<evidence type="ECO:0000256" key="16">
    <source>
        <dbReference type="ARBA" id="ARBA00023125"/>
    </source>
</evidence>
<evidence type="ECO:0000256" key="10">
    <source>
        <dbReference type="ARBA" id="ARBA00022723"/>
    </source>
</evidence>
<dbReference type="PANTHER" id="PTHR11076:SF33">
    <property type="entry name" value="DNA POLYMERASE KAPPA"/>
    <property type="match status" value="1"/>
</dbReference>
<dbReference type="GO" id="GO:0042276">
    <property type="term" value="P:error-prone translesion synthesis"/>
    <property type="evidence" value="ECO:0007669"/>
    <property type="project" value="TreeGrafter"/>
</dbReference>
<evidence type="ECO:0000256" key="7">
    <source>
        <dbReference type="ARBA" id="ARBA00022679"/>
    </source>
</evidence>
<comment type="subcellular location">
    <subcellularLocation>
        <location evidence="2">Nucleus</location>
    </subcellularLocation>
</comment>
<evidence type="ECO:0000256" key="9">
    <source>
        <dbReference type="ARBA" id="ARBA00022705"/>
    </source>
</evidence>
<dbReference type="InterPro" id="IPR050116">
    <property type="entry name" value="DNA_polymerase-Y"/>
</dbReference>
<keyword evidence="8" id="KW-0548">Nucleotidyltransferase</keyword>
<evidence type="ECO:0000313" key="22">
    <source>
        <dbReference type="EMBL" id="CDG66777.1"/>
    </source>
</evidence>
<dbReference type="InterPro" id="IPR022880">
    <property type="entry name" value="DNApol_IV"/>
</dbReference>
<comment type="cofactor">
    <cofactor evidence="1">
        <name>Mg(2+)</name>
        <dbReference type="ChEBI" id="CHEBI:18420"/>
    </cofactor>
</comment>
<dbReference type="AlphaFoldDB" id="T2M476"/>
<evidence type="ECO:0000256" key="14">
    <source>
        <dbReference type="ARBA" id="ARBA00022842"/>
    </source>
</evidence>
<dbReference type="FunFam" id="1.10.150.810:FF:000001">
    <property type="entry name" value="DNA polymerase kappa"/>
    <property type="match status" value="1"/>
</dbReference>
<evidence type="ECO:0000256" key="13">
    <source>
        <dbReference type="ARBA" id="ARBA00022833"/>
    </source>
</evidence>
<evidence type="ECO:0000256" key="20">
    <source>
        <dbReference type="SAM" id="Coils"/>
    </source>
</evidence>
<keyword evidence="6" id="KW-0515">Mutator protein</keyword>
<dbReference type="SUPFAM" id="SSF100879">
    <property type="entry name" value="Lesion bypass DNA polymerase (Y-family), little finger domain"/>
    <property type="match status" value="1"/>
</dbReference>
<keyword evidence="11" id="KW-0227">DNA damage</keyword>
<feature type="coiled-coil region" evidence="20">
    <location>
        <begin position="355"/>
        <end position="385"/>
    </location>
</feature>
<dbReference type="PROSITE" id="PS50173">
    <property type="entry name" value="UMUC"/>
    <property type="match status" value="1"/>
</dbReference>
<comment type="catalytic activity">
    <reaction evidence="19">
        <text>DNA(n) + a 2'-deoxyribonucleoside 5'-triphosphate = DNA(n+1) + diphosphate</text>
        <dbReference type="Rhea" id="RHEA:22508"/>
        <dbReference type="Rhea" id="RHEA-COMP:17339"/>
        <dbReference type="Rhea" id="RHEA-COMP:17340"/>
        <dbReference type="ChEBI" id="CHEBI:33019"/>
        <dbReference type="ChEBI" id="CHEBI:61560"/>
        <dbReference type="ChEBI" id="CHEBI:173112"/>
        <dbReference type="EC" id="2.7.7.7"/>
    </reaction>
</comment>
<gene>
    <name evidence="22" type="primary">POLK</name>
</gene>
<dbReference type="Pfam" id="PF00817">
    <property type="entry name" value="IMS"/>
    <property type="match status" value="1"/>
</dbReference>
<dbReference type="Gene3D" id="3.40.1170.60">
    <property type="match status" value="1"/>
</dbReference>
<dbReference type="CDD" id="cd03586">
    <property type="entry name" value="PolY_Pol_IV_kappa"/>
    <property type="match status" value="1"/>
</dbReference>
<evidence type="ECO:0000256" key="8">
    <source>
        <dbReference type="ARBA" id="ARBA00022695"/>
    </source>
</evidence>
<evidence type="ECO:0000259" key="21">
    <source>
        <dbReference type="PROSITE" id="PS50173"/>
    </source>
</evidence>
<dbReference type="EMBL" id="HAAD01000545">
    <property type="protein sequence ID" value="CDG66777.1"/>
    <property type="molecule type" value="mRNA"/>
</dbReference>
<keyword evidence="13" id="KW-0862">Zinc</keyword>
<reference evidence="22" key="1">
    <citation type="journal article" date="2013" name="Genome Biol. Evol.">
        <title>Punctuated emergences of genetic and phenotypic innovations in eumetazoan, bilaterian, euteleostome, and hominidae ancestors.</title>
        <authorList>
            <person name="Wenger Y."/>
            <person name="Galliot B."/>
        </authorList>
    </citation>
    <scope>NUCLEOTIDE SEQUENCE</scope>
    <source>
        <tissue evidence="22">Whole animals</tissue>
    </source>
</reference>
<accession>T2M476</accession>
<proteinExistence type="evidence at transcript level"/>
<dbReference type="InterPro" id="IPR017961">
    <property type="entry name" value="DNA_pol_Y-fam_little_finger"/>
</dbReference>
<sequence length="917" mass="105609">MFKLELSTVNWNFVFLETCANNSYNLFLDKFLNLYDKHFPNKIIRIKTKGLLNPWFTKSLLKSSKRKQKLYIRFINSKKESDKHNYLKHKRLYERTKKIARTTYFKNKLLELKGNCKKTWDAIKEILGKQKIHNKALPSVITVDGTQISDVKSVAIKFNEFFVNIGPNLASKIKHTPADFLSYLSKSDKSLAFKKLTSKELDDSIKKLNKNKATGYDAISASIIKDCYELIKDVLLDIFNKSLKTGVFPDKMKVATITPIFKSGDESLVTNYRPISKMNNRPSQFNYVQNKNSSNNIDQETIDTNSVVSLDKESDVITQENGSKVLTLLNDNKAGMLDLNKEKINQIIYEASKGSKFYENEIRKENKIKEKIEQLNNELLKFSDNEIKNALVQSNFIYDQLKKQIDLTRILVHIDMDAFYAAVEMRDNPELQSIPMAVGCSAMLSTSNYIARRYGVRAAMPGFIAKKLCPQLTIVPLHFEKYQQVSLEIQEIFKEYDSNYLQLSLDEAYLDLTDYIKNNAPVSEFQTEKDFVEIVVEEIRSKVFEKTKLTCSAGIAPNTMLSKICSDFNKPNGQFYLKSDYQIISNFVKALPIRKIVGIGHVTEQILKSFKILTCNDLYEKRNILYLLFSESTFMSFMQTALGISSNRLEQSERKSMSVERTFQDMSNIEDLLKVCKDVAENLANDLSREKLGGRTISLKYKLSTFVTKQRSKTFSELISNAEDLFTISKELLLNEIKNHKNGGFVLRLLGIRVTHLDNQKNFKQKTVDHFFNNDLFNKVSKQMCPLCGGWFQDTKIQDHASKCLSEDYDYDRSSLKFKNKENQKSTSSKTQVLTSFENLSEMENPVECPICGAVIKCNLNSHIDICLNKQTVKNLVRDSMNQNVSNVSRKRKSINDKKVKQPEKKTLLSFWEDIQK</sequence>
<dbReference type="Pfam" id="PF11799">
    <property type="entry name" value="IMS_C"/>
    <property type="match status" value="1"/>
</dbReference>
<dbReference type="FunFam" id="1.10.150.810:FF:000003">
    <property type="entry name" value="DNA polymerase kappa subunit"/>
    <property type="match status" value="1"/>
</dbReference>
<keyword evidence="16" id="KW-0238">DNA-binding</keyword>
<evidence type="ECO:0000256" key="17">
    <source>
        <dbReference type="ARBA" id="ARBA00023204"/>
    </source>
</evidence>
<keyword evidence="20" id="KW-0175">Coiled coil</keyword>
<evidence type="ECO:0000256" key="11">
    <source>
        <dbReference type="ARBA" id="ARBA00022763"/>
    </source>
</evidence>
<keyword evidence="7" id="KW-0808">Transferase</keyword>
<dbReference type="GO" id="GO:0003887">
    <property type="term" value="F:DNA-directed DNA polymerase activity"/>
    <property type="evidence" value="ECO:0007669"/>
    <property type="project" value="UniProtKB-KW"/>
</dbReference>
<dbReference type="OrthoDB" id="1747274at2759"/>
<dbReference type="GO" id="GO:0005634">
    <property type="term" value="C:nucleus"/>
    <property type="evidence" value="ECO:0007669"/>
    <property type="project" value="UniProtKB-SubCell"/>
</dbReference>
<dbReference type="InterPro" id="IPR001126">
    <property type="entry name" value="UmuC"/>
</dbReference>
<dbReference type="GO" id="GO:0003684">
    <property type="term" value="F:damaged DNA binding"/>
    <property type="evidence" value="ECO:0007669"/>
    <property type="project" value="InterPro"/>
</dbReference>
<dbReference type="EC" id="2.7.7.7" evidence="4"/>
<dbReference type="PANTHER" id="PTHR11076">
    <property type="entry name" value="DNA REPAIR POLYMERASE UMUC / TRANSFERASE FAMILY MEMBER"/>
    <property type="match status" value="1"/>
</dbReference>
<protein>
    <recommendedName>
        <fullName evidence="5">DNA polymerase kappa</fullName>
        <ecNumber evidence="4">2.7.7.7</ecNumber>
    </recommendedName>
</protein>
<keyword evidence="10" id="KW-0479">Metal-binding</keyword>
<feature type="non-terminal residue" evidence="22">
    <location>
        <position position="1"/>
    </location>
</feature>
<evidence type="ECO:0000256" key="15">
    <source>
        <dbReference type="ARBA" id="ARBA00022932"/>
    </source>
</evidence>
<keyword evidence="15" id="KW-0239">DNA-directed DNA polymerase</keyword>
<keyword evidence="9" id="KW-0235">DNA replication</keyword>
<dbReference type="FunFam" id="3.40.1170.60:FF:000002">
    <property type="entry name" value="Polymerase (DNA directed) kappa"/>
    <property type="match status" value="1"/>
</dbReference>
<dbReference type="InterPro" id="IPR043128">
    <property type="entry name" value="Rev_trsase/Diguanyl_cyclase"/>
</dbReference>
<dbReference type="HAMAP" id="MF_01113">
    <property type="entry name" value="DNApol_IV"/>
    <property type="match status" value="1"/>
</dbReference>
<keyword evidence="18" id="KW-0539">Nucleus</keyword>
<dbReference type="Gene3D" id="3.30.70.270">
    <property type="match status" value="1"/>
</dbReference>
<evidence type="ECO:0000256" key="1">
    <source>
        <dbReference type="ARBA" id="ARBA00001946"/>
    </source>
</evidence>
<dbReference type="GO" id="GO:0008270">
    <property type="term" value="F:zinc ion binding"/>
    <property type="evidence" value="ECO:0007669"/>
    <property type="project" value="UniProtKB-KW"/>
</dbReference>
<dbReference type="GO" id="GO:0006281">
    <property type="term" value="P:DNA repair"/>
    <property type="evidence" value="ECO:0007669"/>
    <property type="project" value="UniProtKB-KW"/>
</dbReference>
<dbReference type="FunFam" id="3.30.1490.100:FF:000004">
    <property type="entry name" value="DNA polymerase IV"/>
    <property type="match status" value="1"/>
</dbReference>
<keyword evidence="17" id="KW-0234">DNA repair</keyword>
<evidence type="ECO:0000256" key="3">
    <source>
        <dbReference type="ARBA" id="ARBA00010945"/>
    </source>
</evidence>